<proteinExistence type="predicted"/>
<evidence type="ECO:0000313" key="3">
    <source>
        <dbReference type="Proteomes" id="UP000635477"/>
    </source>
</evidence>
<sequence length="99" mass="9879">MAKASSSMTVQAPSSTRSLAPTSNPTTRPSSSSGPRPRSPADAGGRAPDDSLKGFGAAHGPMTGSGTPDGGLNHELDGIFQSGAQLEAIRPAANIPRVP</sequence>
<evidence type="ECO:0000313" key="2">
    <source>
        <dbReference type="EMBL" id="KAF4973521.1"/>
    </source>
</evidence>
<feature type="compositionally biased region" description="Polar residues" evidence="1">
    <location>
        <begin position="1"/>
        <end position="20"/>
    </location>
</feature>
<organism evidence="2 3">
    <name type="scientific">Fusarium zealandicum</name>
    <dbReference type="NCBI Taxonomy" id="1053134"/>
    <lineage>
        <taxon>Eukaryota</taxon>
        <taxon>Fungi</taxon>
        <taxon>Dikarya</taxon>
        <taxon>Ascomycota</taxon>
        <taxon>Pezizomycotina</taxon>
        <taxon>Sordariomycetes</taxon>
        <taxon>Hypocreomycetidae</taxon>
        <taxon>Hypocreales</taxon>
        <taxon>Nectriaceae</taxon>
        <taxon>Fusarium</taxon>
        <taxon>Fusarium staphyleae species complex</taxon>
    </lineage>
</organism>
<accession>A0A8H4UBS7</accession>
<feature type="compositionally biased region" description="Low complexity" evidence="1">
    <location>
        <begin position="21"/>
        <end position="36"/>
    </location>
</feature>
<reference evidence="2" key="2">
    <citation type="submission" date="2020-05" db="EMBL/GenBank/DDBJ databases">
        <authorList>
            <person name="Kim H.-S."/>
            <person name="Proctor R.H."/>
            <person name="Brown D.W."/>
        </authorList>
    </citation>
    <scope>NUCLEOTIDE SEQUENCE</scope>
    <source>
        <strain evidence="2">NRRL 22465</strain>
    </source>
</reference>
<dbReference type="EMBL" id="JABEYC010000852">
    <property type="protein sequence ID" value="KAF4973521.1"/>
    <property type="molecule type" value="Genomic_DNA"/>
</dbReference>
<feature type="region of interest" description="Disordered" evidence="1">
    <location>
        <begin position="1"/>
        <end position="77"/>
    </location>
</feature>
<dbReference type="AlphaFoldDB" id="A0A8H4UBS7"/>
<name>A0A8H4UBS7_9HYPO</name>
<reference evidence="2" key="1">
    <citation type="journal article" date="2020" name="BMC Genomics">
        <title>Correction to: Identification and distribution of gene clusters required for synthesis of sphingolipid metabolism inhibitors in diverse species of the filamentous fungus Fusarium.</title>
        <authorList>
            <person name="Kim H.S."/>
            <person name="Lohmar J.M."/>
            <person name="Busman M."/>
            <person name="Brown D.W."/>
            <person name="Naumann T.A."/>
            <person name="Divon H.H."/>
            <person name="Lysoe E."/>
            <person name="Uhlig S."/>
            <person name="Proctor R.H."/>
        </authorList>
    </citation>
    <scope>NUCLEOTIDE SEQUENCE</scope>
    <source>
        <strain evidence="2">NRRL 22465</strain>
    </source>
</reference>
<gene>
    <name evidence="2" type="ORF">FZEAL_9304</name>
</gene>
<protein>
    <submittedName>
        <fullName evidence="2">Uncharacterized protein</fullName>
    </submittedName>
</protein>
<comment type="caution">
    <text evidence="2">The sequence shown here is derived from an EMBL/GenBank/DDBJ whole genome shotgun (WGS) entry which is preliminary data.</text>
</comment>
<dbReference type="Proteomes" id="UP000635477">
    <property type="component" value="Unassembled WGS sequence"/>
</dbReference>
<keyword evidence="3" id="KW-1185">Reference proteome</keyword>
<evidence type="ECO:0000256" key="1">
    <source>
        <dbReference type="SAM" id="MobiDB-lite"/>
    </source>
</evidence>